<dbReference type="InterPro" id="IPR040122">
    <property type="entry name" value="Importin_beta"/>
</dbReference>
<feature type="compositionally biased region" description="Acidic residues" evidence="7">
    <location>
        <begin position="1151"/>
        <end position="1163"/>
    </location>
</feature>
<evidence type="ECO:0000256" key="7">
    <source>
        <dbReference type="SAM" id="MobiDB-lite"/>
    </source>
</evidence>
<dbReference type="InterPro" id="IPR021133">
    <property type="entry name" value="HEAT_type_2"/>
</dbReference>
<evidence type="ECO:0008006" key="10">
    <source>
        <dbReference type="Google" id="ProtNLM"/>
    </source>
</evidence>
<keyword evidence="2" id="KW-0813">Transport</keyword>
<evidence type="ECO:0000256" key="6">
    <source>
        <dbReference type="PROSITE-ProRule" id="PRU00103"/>
    </source>
</evidence>
<dbReference type="GO" id="GO:0006606">
    <property type="term" value="P:protein import into nucleus"/>
    <property type="evidence" value="ECO:0007669"/>
    <property type="project" value="InterPro"/>
</dbReference>
<evidence type="ECO:0000313" key="8">
    <source>
        <dbReference type="EMBL" id="KAA0147777.1"/>
    </source>
</evidence>
<name>A0A5A8C550_CAFRO</name>
<dbReference type="PROSITE" id="PS50077">
    <property type="entry name" value="HEAT_REPEAT"/>
    <property type="match status" value="1"/>
</dbReference>
<dbReference type="Gene3D" id="1.25.10.10">
    <property type="entry name" value="Leucine-rich Repeat Variant"/>
    <property type="match status" value="1"/>
</dbReference>
<dbReference type="GO" id="GO:0005737">
    <property type="term" value="C:cytoplasm"/>
    <property type="evidence" value="ECO:0007669"/>
    <property type="project" value="UniProtKB-SubCell"/>
</dbReference>
<dbReference type="InterPro" id="IPR011989">
    <property type="entry name" value="ARM-like"/>
</dbReference>
<protein>
    <recommendedName>
        <fullName evidence="10">Importin N-terminal domain-containing protein</fullName>
    </recommendedName>
</protein>
<dbReference type="Pfam" id="PF02985">
    <property type="entry name" value="HEAT"/>
    <property type="match status" value="1"/>
</dbReference>
<sequence length="1212" mass="124084">MAAVSITTMIESLQSGDNDVRKKAEASFAAALESAPAQVVRSMLEAMASHPDESTRLAAAVFMLQPLETWPRLDEDTRQMVLRVFADRTLNEPVFAVRRRVVNSCMHVARVTSAWPGVVEGAIGALPTASPEHKESLLTLVSRIAEARPEWVIPQAAALAAPAAACLATGNPAPVRAAAAGCISRVASRLEDPAAIAGYSAALGPILTATREMASEGAESECREVLSDLTSAIGGMNARLLLKSCAATVVGGAESIAATDSFSDEVRTEAIQVFITACQLAGPQVRSASLHGSLITLCLRLMSRVPEDGVMVPSAFAALPYAPEQLSTSMRDIASLADVAEDALDRVASSFGASLVLTPAMAAISSLVTGSQPWNVRRAAVVAIAVLVNACGRPSAAQGGAGAGGAHAAKGRGQGGFTREQRAAVLAMLVKALSADPDPRVRYEAARSLGRYAEALCDQHTPSARTACREMCSPGGAMTALAAACKPTAGHPLVVCGAAAEAIKHCLSSACPHEAAVERMPELMAALQPLLGTPSASVTAQALETVAAVAAATGDEFSAYYAPLIGPIRSIASSSTVIGTGAEAARVRAAAMVCLGSLVESVSPEEFKADAAATLGPIFEAITAASSGDPAAAAAAGSAGTAPAPASGSAMQLGQAALTAVGRIGSHLGPDFAPFLGPIVPPLLAAASVNVDFSASQAEDEVHPSSGDGKSVVVSLSGVGNVRFQMNTDAVTEKQEALSSLLDLCVSCGAAVGPFAPQIVAVLMAQVSEKFNGVCRALASSALAPCIKAAVEYAQGQGATEAAAVASVAPMLLASITAVAQQARQEVTTDGAPLQMAEALKDLVVVSLVGARDEVHLFTKADTPVLALPKEVVEECVLGSCSAAGMAAERIRVKREDIEHHGHTDAHAIVMMREDLKDEETILRHSIDALGYVIKSARAGVLASFALQAEPVLGPRLVDASNAVLHHAALCSFVDVCEWCGEHAARYVPELTKALGKGMVGEDEDVRQVSCYGVGALAESQPAAIAPLTSVAIPALLSVINRPDARSEENEFATDNAVSALAKLLRHCSEAVGADAPRLWTAWVKALPIRSDETEAFYCHALLAEQVEKGNPFILGEGGSNLPDIVRVCGEVFASAAAASGDGAGSAEASAGEDDEDDEEEEPITMASTETVTSMVGLVRGVAAKLPAAALATMVASMPENVRAALAMATAK</sequence>
<accession>A0A5A8C550</accession>
<dbReference type="Proteomes" id="UP000323011">
    <property type="component" value="Unassembled WGS sequence"/>
</dbReference>
<keyword evidence="5" id="KW-0653">Protein transport</keyword>
<feature type="region of interest" description="Disordered" evidence="7">
    <location>
        <begin position="1142"/>
        <end position="1163"/>
    </location>
</feature>
<feature type="repeat" description="HEAT" evidence="6">
    <location>
        <begin position="425"/>
        <end position="463"/>
    </location>
</feature>
<evidence type="ECO:0000313" key="9">
    <source>
        <dbReference type="Proteomes" id="UP000323011"/>
    </source>
</evidence>
<dbReference type="GO" id="GO:0005634">
    <property type="term" value="C:nucleus"/>
    <property type="evidence" value="ECO:0007669"/>
    <property type="project" value="UniProtKB-SubCell"/>
</dbReference>
<organism evidence="8 9">
    <name type="scientific">Cafeteria roenbergensis</name>
    <name type="common">Marine flagellate</name>
    <dbReference type="NCBI Taxonomy" id="33653"/>
    <lineage>
        <taxon>Eukaryota</taxon>
        <taxon>Sar</taxon>
        <taxon>Stramenopiles</taxon>
        <taxon>Bigyra</taxon>
        <taxon>Opalozoa</taxon>
        <taxon>Bicosoecida</taxon>
        <taxon>Cafeteriaceae</taxon>
        <taxon>Cafeteria</taxon>
    </lineage>
</organism>
<dbReference type="PANTHER" id="PTHR10527">
    <property type="entry name" value="IMPORTIN BETA"/>
    <property type="match status" value="1"/>
</dbReference>
<dbReference type="EMBL" id="VLTN01000061">
    <property type="protein sequence ID" value="KAA0147777.1"/>
    <property type="molecule type" value="Genomic_DNA"/>
</dbReference>
<gene>
    <name evidence="8" type="ORF">FNF29_07122</name>
</gene>
<keyword evidence="4" id="KW-0677">Repeat</keyword>
<comment type="subcellular location">
    <subcellularLocation>
        <location evidence="1">Cytoplasm</location>
    </subcellularLocation>
</comment>
<dbReference type="SUPFAM" id="SSF48371">
    <property type="entry name" value="ARM repeat"/>
    <property type="match status" value="1"/>
</dbReference>
<evidence type="ECO:0000256" key="2">
    <source>
        <dbReference type="ARBA" id="ARBA00022448"/>
    </source>
</evidence>
<evidence type="ECO:0000256" key="4">
    <source>
        <dbReference type="ARBA" id="ARBA00022737"/>
    </source>
</evidence>
<proteinExistence type="predicted"/>
<keyword evidence="9" id="KW-1185">Reference proteome</keyword>
<evidence type="ECO:0000256" key="5">
    <source>
        <dbReference type="ARBA" id="ARBA00022927"/>
    </source>
</evidence>
<comment type="caution">
    <text evidence="8">The sequence shown here is derived from an EMBL/GenBank/DDBJ whole genome shotgun (WGS) entry which is preliminary data.</text>
</comment>
<dbReference type="AlphaFoldDB" id="A0A5A8C550"/>
<reference evidence="8 9" key="1">
    <citation type="submission" date="2019-07" db="EMBL/GenBank/DDBJ databases">
        <title>Genomes of Cafeteria roenbergensis.</title>
        <authorList>
            <person name="Fischer M.G."/>
            <person name="Hackl T."/>
            <person name="Roman M."/>
        </authorList>
    </citation>
    <scope>NUCLEOTIDE SEQUENCE [LARGE SCALE GENOMIC DNA]</scope>
    <source>
        <strain evidence="8 9">BVI</strain>
    </source>
</reference>
<evidence type="ECO:0000256" key="1">
    <source>
        <dbReference type="ARBA" id="ARBA00004496"/>
    </source>
</evidence>
<evidence type="ECO:0000256" key="3">
    <source>
        <dbReference type="ARBA" id="ARBA00022490"/>
    </source>
</evidence>
<dbReference type="InterPro" id="IPR016024">
    <property type="entry name" value="ARM-type_fold"/>
</dbReference>
<dbReference type="InterPro" id="IPR000357">
    <property type="entry name" value="HEAT"/>
</dbReference>
<keyword evidence="3" id="KW-0963">Cytoplasm</keyword>
<dbReference type="OMA" id="NDSCYQD"/>